<reference evidence="6" key="1">
    <citation type="submission" date="2020-01" db="EMBL/GenBank/DDBJ databases">
        <authorList>
            <person name="Richard D."/>
        </authorList>
    </citation>
    <scope>NUCLEOTIDE SEQUENCE</scope>
    <source>
        <strain evidence="6">JP541</strain>
    </source>
</reference>
<organism evidence="6 7">
    <name type="scientific">Xanthomonas citri pv. citri</name>
    <dbReference type="NCBI Taxonomy" id="611301"/>
    <lineage>
        <taxon>Bacteria</taxon>
        <taxon>Pseudomonadati</taxon>
        <taxon>Pseudomonadota</taxon>
        <taxon>Gammaproteobacteria</taxon>
        <taxon>Lysobacterales</taxon>
        <taxon>Lysobacteraceae</taxon>
        <taxon>Xanthomonas</taxon>
    </lineage>
</organism>
<feature type="non-terminal residue" evidence="6">
    <location>
        <position position="85"/>
    </location>
</feature>
<dbReference type="GO" id="GO:0005990">
    <property type="term" value="P:lactose catabolic process"/>
    <property type="evidence" value="ECO:0007669"/>
    <property type="project" value="TreeGrafter"/>
</dbReference>
<keyword evidence="4" id="KW-0326">Glycosidase</keyword>
<dbReference type="InterPro" id="IPR050347">
    <property type="entry name" value="Bact_Beta-galactosidase"/>
</dbReference>
<protein>
    <recommendedName>
        <fullName evidence="2">beta-galactosidase</fullName>
        <ecNumber evidence="2">3.2.1.23</ecNumber>
    </recommendedName>
</protein>
<sequence>LNPGIAEGEDKERAENARWERLLEIAERTNDDRPVMTSEYAHSMGNALGNFKEYWDEIYSNPRMLGGFIWDWVDQGIYKELSDGR</sequence>
<dbReference type="Proteomes" id="UP000653002">
    <property type="component" value="Unassembled WGS sequence"/>
</dbReference>
<dbReference type="AlphaFoldDB" id="A0A8I0GXI9"/>
<proteinExistence type="predicted"/>
<evidence type="ECO:0000256" key="1">
    <source>
        <dbReference type="ARBA" id="ARBA00001412"/>
    </source>
</evidence>
<evidence type="ECO:0000313" key="7">
    <source>
        <dbReference type="Proteomes" id="UP000653002"/>
    </source>
</evidence>
<comment type="catalytic activity">
    <reaction evidence="1">
        <text>Hydrolysis of terminal non-reducing beta-D-galactose residues in beta-D-galactosides.</text>
        <dbReference type="EC" id="3.2.1.23"/>
    </reaction>
</comment>
<dbReference type="GO" id="GO:0009341">
    <property type="term" value="C:beta-galactosidase complex"/>
    <property type="evidence" value="ECO:0007669"/>
    <property type="project" value="TreeGrafter"/>
</dbReference>
<dbReference type="InterPro" id="IPR017853">
    <property type="entry name" value="GH"/>
</dbReference>
<name>A0A8I0GXI9_XANCI</name>
<accession>A0A8I0GXI9</accession>
<dbReference type="Gene3D" id="3.20.20.80">
    <property type="entry name" value="Glycosidases"/>
    <property type="match status" value="1"/>
</dbReference>
<keyword evidence="3" id="KW-0378">Hydrolase</keyword>
<gene>
    <name evidence="6" type="ORF">GUH15_00265</name>
</gene>
<dbReference type="Pfam" id="PF02836">
    <property type="entry name" value="Glyco_hydro_2_C"/>
    <property type="match status" value="1"/>
</dbReference>
<dbReference type="EMBL" id="JAABFR010000071">
    <property type="protein sequence ID" value="MBD4334533.1"/>
    <property type="molecule type" value="Genomic_DNA"/>
</dbReference>
<feature type="domain" description="Glycoside hydrolase family 2 catalytic" evidence="5">
    <location>
        <begin position="19"/>
        <end position="81"/>
    </location>
</feature>
<dbReference type="InterPro" id="IPR006103">
    <property type="entry name" value="Glyco_hydro_2_cat"/>
</dbReference>
<dbReference type="GO" id="GO:0004565">
    <property type="term" value="F:beta-galactosidase activity"/>
    <property type="evidence" value="ECO:0007669"/>
    <property type="project" value="UniProtKB-EC"/>
</dbReference>
<feature type="non-terminal residue" evidence="6">
    <location>
        <position position="1"/>
    </location>
</feature>
<evidence type="ECO:0000256" key="4">
    <source>
        <dbReference type="ARBA" id="ARBA00023295"/>
    </source>
</evidence>
<comment type="caution">
    <text evidence="6">The sequence shown here is derived from an EMBL/GenBank/DDBJ whole genome shotgun (WGS) entry which is preliminary data.</text>
</comment>
<dbReference type="EC" id="3.2.1.23" evidence="2"/>
<dbReference type="PANTHER" id="PTHR46323">
    <property type="entry name" value="BETA-GALACTOSIDASE"/>
    <property type="match status" value="1"/>
</dbReference>
<dbReference type="SUPFAM" id="SSF51445">
    <property type="entry name" value="(Trans)glycosidases"/>
    <property type="match status" value="1"/>
</dbReference>
<evidence type="ECO:0000256" key="2">
    <source>
        <dbReference type="ARBA" id="ARBA00012756"/>
    </source>
</evidence>
<evidence type="ECO:0000256" key="3">
    <source>
        <dbReference type="ARBA" id="ARBA00022801"/>
    </source>
</evidence>
<dbReference type="PANTHER" id="PTHR46323:SF2">
    <property type="entry name" value="BETA-GALACTOSIDASE"/>
    <property type="match status" value="1"/>
</dbReference>
<evidence type="ECO:0000259" key="5">
    <source>
        <dbReference type="Pfam" id="PF02836"/>
    </source>
</evidence>
<evidence type="ECO:0000313" key="6">
    <source>
        <dbReference type="EMBL" id="MBD4334533.1"/>
    </source>
</evidence>